<evidence type="ECO:0000256" key="2">
    <source>
        <dbReference type="SAM" id="Phobius"/>
    </source>
</evidence>
<feature type="transmembrane region" description="Helical" evidence="2">
    <location>
        <begin position="199"/>
        <end position="224"/>
    </location>
</feature>
<keyword evidence="2" id="KW-1133">Transmembrane helix</keyword>
<feature type="transmembrane region" description="Helical" evidence="2">
    <location>
        <begin position="40"/>
        <end position="64"/>
    </location>
</feature>
<dbReference type="InterPro" id="IPR050300">
    <property type="entry name" value="GDXG_lipolytic_enzyme"/>
</dbReference>
<evidence type="ECO:0000259" key="3">
    <source>
        <dbReference type="Pfam" id="PF20434"/>
    </source>
</evidence>
<feature type="domain" description="BD-FAE-like" evidence="3">
    <location>
        <begin position="341"/>
        <end position="495"/>
    </location>
</feature>
<evidence type="ECO:0000313" key="4">
    <source>
        <dbReference type="EMBL" id="UYP46948.1"/>
    </source>
</evidence>
<dbReference type="InterPro" id="IPR029058">
    <property type="entry name" value="AB_hydrolase_fold"/>
</dbReference>
<evidence type="ECO:0000313" key="5">
    <source>
        <dbReference type="Proteomes" id="UP001208689"/>
    </source>
</evidence>
<proteinExistence type="predicted"/>
<dbReference type="EMBL" id="CP104013">
    <property type="protein sequence ID" value="UYP46948.1"/>
    <property type="molecule type" value="Genomic_DNA"/>
</dbReference>
<evidence type="ECO:0000256" key="1">
    <source>
        <dbReference type="ARBA" id="ARBA00022801"/>
    </source>
</evidence>
<feature type="transmembrane region" description="Helical" evidence="2">
    <location>
        <begin position="12"/>
        <end position="34"/>
    </location>
</feature>
<organism evidence="4 5">
    <name type="scientific">Candidatus Lokiarchaeum ossiferum</name>
    <dbReference type="NCBI Taxonomy" id="2951803"/>
    <lineage>
        <taxon>Archaea</taxon>
        <taxon>Promethearchaeati</taxon>
        <taxon>Promethearchaeota</taxon>
        <taxon>Promethearchaeia</taxon>
        <taxon>Promethearchaeales</taxon>
        <taxon>Promethearchaeaceae</taxon>
        <taxon>Candidatus Lokiarchaeum</taxon>
    </lineage>
</organism>
<accession>A0ABY6HTV3</accession>
<dbReference type="Proteomes" id="UP001208689">
    <property type="component" value="Chromosome"/>
</dbReference>
<feature type="transmembrane region" description="Helical" evidence="2">
    <location>
        <begin position="114"/>
        <end position="136"/>
    </location>
</feature>
<keyword evidence="2" id="KW-0472">Membrane</keyword>
<keyword evidence="1" id="KW-0378">Hydrolase</keyword>
<keyword evidence="5" id="KW-1185">Reference proteome</keyword>
<name>A0ABY6HTV3_9ARCH</name>
<dbReference type="PANTHER" id="PTHR48081">
    <property type="entry name" value="AB HYDROLASE SUPERFAMILY PROTEIN C4A8.06C"/>
    <property type="match status" value="1"/>
</dbReference>
<feature type="transmembrane region" description="Helical" evidence="2">
    <location>
        <begin position="171"/>
        <end position="193"/>
    </location>
</feature>
<gene>
    <name evidence="4" type="ORF">NEF87_003233</name>
</gene>
<protein>
    <recommendedName>
        <fullName evidence="3">BD-FAE-like domain-containing protein</fullName>
    </recommendedName>
</protein>
<dbReference type="InterPro" id="IPR049492">
    <property type="entry name" value="BD-FAE-like_dom"/>
</dbReference>
<dbReference type="Pfam" id="PF20434">
    <property type="entry name" value="BD-FAE"/>
    <property type="match status" value="1"/>
</dbReference>
<feature type="transmembrane region" description="Helical" evidence="2">
    <location>
        <begin position="76"/>
        <end position="102"/>
    </location>
</feature>
<keyword evidence="2" id="KW-0812">Transmembrane</keyword>
<sequence length="586" mass="65762">MAYLRNFPRIKIFGLITLCLNSVSIILALIYLLLQKSAFAWNFVGVFFLINLLSTMVFSVCLAYHTQRKLKLGYHLNLWCYGYLLFVIGAVFIVFLAIFIGFNDSLFENLGLGLLLYGSNFGLLLFGIKLSLFSILPKYQRAISTTAFNPQLAWTLGMKSLKKLWILKKGCIIMCLFGLIFGGIVVFTLFFGIHGGFQIFMLGVFAGQAGLFFGIVFLSTSLILLRTTYSYSKIKIPSRIIGLIGILISGICFLPLLSTPQFAINAENSFSERFDPVFSGDWNAKILNSGHDAYFLQTPFSLAGYFLGSPNYDCIVNRDVLYLDGDTSNYSVDAGVQLYFDAYLPTEPANNLPGNYSTLIRIHGGGWTIGDKGLGNVITMNRYFAAQGYCVFDIQYGLNNGPENMGIPFITPSNVLGNFSLDDMMRHIGAFTFFLEDHQEEYGANLDSVFISGGSAGGQLASATALSMQNGSYGETFSDAFTIKGLIPYYPANNVTMDFARESRPEWKNPELLVSEQSPPCLIFQGEQDHLIYRAKSFENTYLDHNNREISVLLFPFAGHANDLYFPGYYNQVFLYYMERFMYLYR</sequence>
<dbReference type="SUPFAM" id="SSF53474">
    <property type="entry name" value="alpha/beta-Hydrolases"/>
    <property type="match status" value="1"/>
</dbReference>
<dbReference type="Gene3D" id="3.40.50.1820">
    <property type="entry name" value="alpha/beta hydrolase"/>
    <property type="match status" value="1"/>
</dbReference>
<reference evidence="4" key="1">
    <citation type="submission" date="2022-09" db="EMBL/GenBank/DDBJ databases">
        <title>Actin cytoskeleton and complex cell architecture in an #Asgard archaeon.</title>
        <authorList>
            <person name="Ponce Toledo R.I."/>
            <person name="Schleper C."/>
            <person name="Rodrigues Oliveira T."/>
            <person name="Wollweber F."/>
            <person name="Xu J."/>
            <person name="Rittmann S."/>
            <person name="Klingl A."/>
            <person name="Pilhofer M."/>
        </authorList>
    </citation>
    <scope>NUCLEOTIDE SEQUENCE</scope>
    <source>
        <strain evidence="4">B-35</strain>
    </source>
</reference>
<feature type="transmembrane region" description="Helical" evidence="2">
    <location>
        <begin position="236"/>
        <end position="257"/>
    </location>
</feature>